<evidence type="ECO:0000313" key="2">
    <source>
        <dbReference type="Proteomes" id="UP000186895"/>
    </source>
</evidence>
<evidence type="ECO:0000313" key="1">
    <source>
        <dbReference type="EMBL" id="SIQ76343.1"/>
    </source>
</evidence>
<protein>
    <submittedName>
        <fullName evidence="1">Uncharacterized protein</fullName>
    </submittedName>
</protein>
<sequence>MKNLIASSLIFFSAFSYGGEKEKWRDIQDSVLSQVNNGNTQQAWCTAWPLVKSKDPEALADITAGVMNSFIYPHNYPEDKFSHLRLSFVLSFQVLAESKESNLDLIYVDFLRHVLNSELFKSDAMQTRSCLNDSKPSYSDCLDMAREARLLPSWGQFTSSLDGYCPSL</sequence>
<keyword evidence="2" id="KW-1185">Reference proteome</keyword>
<proteinExistence type="predicted"/>
<dbReference type="Proteomes" id="UP000186895">
    <property type="component" value="Unassembled WGS sequence"/>
</dbReference>
<organism evidence="1 2">
    <name type="scientific">Marinobacterium stanieri</name>
    <dbReference type="NCBI Taxonomy" id="49186"/>
    <lineage>
        <taxon>Bacteria</taxon>
        <taxon>Pseudomonadati</taxon>
        <taxon>Pseudomonadota</taxon>
        <taxon>Gammaproteobacteria</taxon>
        <taxon>Oceanospirillales</taxon>
        <taxon>Oceanospirillaceae</taxon>
        <taxon>Marinobacterium</taxon>
    </lineage>
</organism>
<reference evidence="2" key="1">
    <citation type="submission" date="2017-01" db="EMBL/GenBank/DDBJ databases">
        <authorList>
            <person name="Varghese N."/>
            <person name="Submissions S."/>
        </authorList>
    </citation>
    <scope>NUCLEOTIDE SEQUENCE [LARGE SCALE GENOMIC DNA]</scope>
    <source>
        <strain evidence="2">DSM 7027</strain>
    </source>
</reference>
<name>A0A1N6VEK5_9GAMM</name>
<gene>
    <name evidence="1" type="ORF">SAMN05421647_108211</name>
</gene>
<accession>A0A1N6VEK5</accession>
<dbReference type="RefSeq" id="WP_139327220.1">
    <property type="nucleotide sequence ID" value="NZ_FTMN01000008.1"/>
</dbReference>
<dbReference type="EMBL" id="FTMN01000008">
    <property type="protein sequence ID" value="SIQ76343.1"/>
    <property type="molecule type" value="Genomic_DNA"/>
</dbReference>
<dbReference type="AlphaFoldDB" id="A0A1N6VEK5"/>